<name>A0A8S5SQ24_9CAUD</name>
<dbReference type="EMBL" id="BK032642">
    <property type="protein sequence ID" value="DAF52791.1"/>
    <property type="molecule type" value="Genomic_DNA"/>
</dbReference>
<organism evidence="1">
    <name type="scientific">Siphoviridae sp. ctqSm5</name>
    <dbReference type="NCBI Taxonomy" id="2827949"/>
    <lineage>
        <taxon>Viruses</taxon>
        <taxon>Duplodnaviria</taxon>
        <taxon>Heunggongvirae</taxon>
        <taxon>Uroviricota</taxon>
        <taxon>Caudoviricetes</taxon>
    </lineage>
</organism>
<evidence type="ECO:0000313" key="1">
    <source>
        <dbReference type="EMBL" id="DAF52791.1"/>
    </source>
</evidence>
<accession>A0A8S5SQ24</accession>
<proteinExistence type="predicted"/>
<protein>
    <submittedName>
        <fullName evidence="1">Uncharacterized protein</fullName>
    </submittedName>
</protein>
<sequence>MASNVVFVRYEKSYIFTIKMYSYIFFSVQTYWCGKTI</sequence>
<reference evidence="1" key="1">
    <citation type="journal article" date="2021" name="Proc. Natl. Acad. Sci. U.S.A.">
        <title>A Catalog of Tens of Thousands of Viruses from Human Metagenomes Reveals Hidden Associations with Chronic Diseases.</title>
        <authorList>
            <person name="Tisza M.J."/>
            <person name="Buck C.B."/>
        </authorList>
    </citation>
    <scope>NUCLEOTIDE SEQUENCE</scope>
    <source>
        <strain evidence="1">CtqSm5</strain>
    </source>
</reference>